<dbReference type="Proteomes" id="UP000315235">
    <property type="component" value="Unassembled WGS sequence"/>
</dbReference>
<dbReference type="RefSeq" id="WP_143489568.1">
    <property type="nucleotide sequence ID" value="NZ_VJOY01000013.1"/>
</dbReference>
<evidence type="ECO:0000256" key="1">
    <source>
        <dbReference type="SAM" id="MobiDB-lite"/>
    </source>
</evidence>
<name>A0A553GVV8_9PSED</name>
<gene>
    <name evidence="2" type="ORF">FM069_17005</name>
</gene>
<reference evidence="2 3" key="1">
    <citation type="submission" date="2019-07" db="EMBL/GenBank/DDBJ databases">
        <title>Pseudomonas mangiferae sp. nov., isolated from bark of mango tree in Thailand.</title>
        <authorList>
            <person name="Srisuk N."/>
            <person name="Anurat P."/>
        </authorList>
    </citation>
    <scope>NUCLEOTIDE SEQUENCE [LARGE SCALE GENOMIC DNA]</scope>
    <source>
        <strain evidence="2 3">DMKU_BBB3-04</strain>
    </source>
</reference>
<dbReference type="OrthoDB" id="9767470at2"/>
<accession>A0A553GVV8</accession>
<evidence type="ECO:0000313" key="2">
    <source>
        <dbReference type="EMBL" id="TRX73615.1"/>
    </source>
</evidence>
<organism evidence="2 3">
    <name type="scientific">Pseudomonas mangiferae</name>
    <dbReference type="NCBI Taxonomy" id="2593654"/>
    <lineage>
        <taxon>Bacteria</taxon>
        <taxon>Pseudomonadati</taxon>
        <taxon>Pseudomonadota</taxon>
        <taxon>Gammaproteobacteria</taxon>
        <taxon>Pseudomonadales</taxon>
        <taxon>Pseudomonadaceae</taxon>
        <taxon>Pseudomonas</taxon>
    </lineage>
</organism>
<dbReference type="EMBL" id="VJOY01000013">
    <property type="protein sequence ID" value="TRX73615.1"/>
    <property type="molecule type" value="Genomic_DNA"/>
</dbReference>
<comment type="caution">
    <text evidence="2">The sequence shown here is derived from an EMBL/GenBank/DDBJ whole genome shotgun (WGS) entry which is preliminary data.</text>
</comment>
<keyword evidence="3" id="KW-1185">Reference proteome</keyword>
<sequence>MKETHPNKVVDLTAHRARRHGSAREPLYATPPRDAAEEVPEMGDKEKVWWRNTLFFTERLVHNPAYGAVRFRLARLRDQRRMLHFTCKLYEAYYTLDDCLMIDFEQPVMLVRWSGRNDPGYPLVPRPAVLHEE</sequence>
<dbReference type="AlphaFoldDB" id="A0A553GVV8"/>
<protein>
    <submittedName>
        <fullName evidence="2">Uncharacterized protein</fullName>
    </submittedName>
</protein>
<feature type="region of interest" description="Disordered" evidence="1">
    <location>
        <begin position="19"/>
        <end position="40"/>
    </location>
</feature>
<evidence type="ECO:0000313" key="3">
    <source>
        <dbReference type="Proteomes" id="UP000315235"/>
    </source>
</evidence>
<proteinExistence type="predicted"/>